<keyword evidence="7" id="KW-0539">Nucleus</keyword>
<dbReference type="PANTHER" id="PTHR45801:SF110">
    <property type="entry name" value="TRANSCRIPTIONAL REGULATOR SUPERMAN"/>
    <property type="match status" value="1"/>
</dbReference>
<dbReference type="PANTHER" id="PTHR45801">
    <property type="entry name" value="OS07G0101800 PROTEIN"/>
    <property type="match status" value="1"/>
</dbReference>
<dbReference type="Proteomes" id="UP001141552">
    <property type="component" value="Unassembled WGS sequence"/>
</dbReference>
<organism evidence="11 12">
    <name type="scientific">Turnera subulata</name>
    <dbReference type="NCBI Taxonomy" id="218843"/>
    <lineage>
        <taxon>Eukaryota</taxon>
        <taxon>Viridiplantae</taxon>
        <taxon>Streptophyta</taxon>
        <taxon>Embryophyta</taxon>
        <taxon>Tracheophyta</taxon>
        <taxon>Spermatophyta</taxon>
        <taxon>Magnoliopsida</taxon>
        <taxon>eudicotyledons</taxon>
        <taxon>Gunneridae</taxon>
        <taxon>Pentapetalae</taxon>
        <taxon>rosids</taxon>
        <taxon>fabids</taxon>
        <taxon>Malpighiales</taxon>
        <taxon>Passifloraceae</taxon>
        <taxon>Turnera</taxon>
    </lineage>
</organism>
<dbReference type="Gene3D" id="3.30.160.60">
    <property type="entry name" value="Classic Zinc Finger"/>
    <property type="match status" value="1"/>
</dbReference>
<dbReference type="OrthoDB" id="1708403at2759"/>
<dbReference type="InterPro" id="IPR036236">
    <property type="entry name" value="Znf_C2H2_sf"/>
</dbReference>
<evidence type="ECO:0000256" key="7">
    <source>
        <dbReference type="ARBA" id="ARBA00023242"/>
    </source>
</evidence>
<feature type="domain" description="C2H2-type" evidence="10">
    <location>
        <begin position="39"/>
        <end position="66"/>
    </location>
</feature>
<dbReference type="SUPFAM" id="SSF57667">
    <property type="entry name" value="beta-beta-alpha zinc fingers"/>
    <property type="match status" value="1"/>
</dbReference>
<dbReference type="Pfam" id="PF13912">
    <property type="entry name" value="zf-C2H2_6"/>
    <property type="match status" value="1"/>
</dbReference>
<dbReference type="GO" id="GO:0005634">
    <property type="term" value="C:nucleus"/>
    <property type="evidence" value="ECO:0007669"/>
    <property type="project" value="UniProtKB-SubCell"/>
</dbReference>
<evidence type="ECO:0000256" key="2">
    <source>
        <dbReference type="ARBA" id="ARBA00022723"/>
    </source>
</evidence>
<name>A0A9Q0IZG0_9ROSI</name>
<evidence type="ECO:0000256" key="1">
    <source>
        <dbReference type="ARBA" id="ARBA00004123"/>
    </source>
</evidence>
<dbReference type="GO" id="GO:0008270">
    <property type="term" value="F:zinc ion binding"/>
    <property type="evidence" value="ECO:0007669"/>
    <property type="project" value="UniProtKB-KW"/>
</dbReference>
<dbReference type="InterPro" id="IPR052426">
    <property type="entry name" value="Plant_dev_regulator"/>
</dbReference>
<evidence type="ECO:0000256" key="5">
    <source>
        <dbReference type="ARBA" id="ARBA00023015"/>
    </source>
</evidence>
<protein>
    <recommendedName>
        <fullName evidence="10">C2H2-type domain-containing protein</fullName>
    </recommendedName>
</protein>
<feature type="compositionally biased region" description="Low complexity" evidence="9">
    <location>
        <begin position="105"/>
        <end position="126"/>
    </location>
</feature>
<keyword evidence="12" id="KW-1185">Reference proteome</keyword>
<dbReference type="PROSITE" id="PS50157">
    <property type="entry name" value="ZINC_FINGER_C2H2_2"/>
    <property type="match status" value="1"/>
</dbReference>
<gene>
    <name evidence="11" type="ORF">Tsubulata_002846</name>
</gene>
<keyword evidence="6" id="KW-0804">Transcription</keyword>
<dbReference type="EMBL" id="JAKUCV010007755">
    <property type="protein sequence ID" value="KAJ4822120.1"/>
    <property type="molecule type" value="Genomic_DNA"/>
</dbReference>
<proteinExistence type="predicted"/>
<dbReference type="InterPro" id="IPR013087">
    <property type="entry name" value="Znf_C2H2_type"/>
</dbReference>
<dbReference type="PROSITE" id="PS00028">
    <property type="entry name" value="ZINC_FINGER_C2H2_1"/>
    <property type="match status" value="1"/>
</dbReference>
<evidence type="ECO:0000256" key="8">
    <source>
        <dbReference type="PROSITE-ProRule" id="PRU00042"/>
    </source>
</evidence>
<evidence type="ECO:0000313" key="11">
    <source>
        <dbReference type="EMBL" id="KAJ4822120.1"/>
    </source>
</evidence>
<evidence type="ECO:0000256" key="9">
    <source>
        <dbReference type="SAM" id="MobiDB-lite"/>
    </source>
</evidence>
<feature type="region of interest" description="Disordered" evidence="9">
    <location>
        <begin position="85"/>
        <end position="156"/>
    </location>
</feature>
<evidence type="ECO:0000256" key="3">
    <source>
        <dbReference type="ARBA" id="ARBA00022771"/>
    </source>
</evidence>
<accession>A0A9Q0IZG0</accession>
<comment type="caution">
    <text evidence="11">The sequence shown here is derived from an EMBL/GenBank/DDBJ whole genome shotgun (WGS) entry which is preliminary data.</text>
</comment>
<comment type="subcellular location">
    <subcellularLocation>
        <location evidence="1">Nucleus</location>
    </subcellularLocation>
</comment>
<feature type="compositionally biased region" description="Polar residues" evidence="9">
    <location>
        <begin position="127"/>
        <end position="144"/>
    </location>
</feature>
<evidence type="ECO:0000259" key="10">
    <source>
        <dbReference type="PROSITE" id="PS50157"/>
    </source>
</evidence>
<evidence type="ECO:0000313" key="12">
    <source>
        <dbReference type="Proteomes" id="UP001141552"/>
    </source>
</evidence>
<evidence type="ECO:0000256" key="6">
    <source>
        <dbReference type="ARBA" id="ARBA00023163"/>
    </source>
</evidence>
<sequence>MKRTCNRGGAMIKDKCECNGTILDGEEDSVGFCCLQRNYTCSYCKREFNSAQALGGHTNVHRRDRSARLRQLPSWLLQYPNPTYPSSNPNPTCSPPQLSSSAKFSPYPSIYHSSPPPSSLKTLSSSYDQNIRTSGAGCANNTESFDPRSERKKKSTQNVVEFGGLDKCLMTQNRELEVLKKGDNINLDLEIGRKNPQNILDLELRLG</sequence>
<keyword evidence="2" id="KW-0479">Metal-binding</keyword>
<dbReference type="AlphaFoldDB" id="A0A9Q0IZG0"/>
<keyword evidence="5" id="KW-0805">Transcription regulation</keyword>
<keyword evidence="3 8" id="KW-0863">Zinc-finger</keyword>
<evidence type="ECO:0000256" key="4">
    <source>
        <dbReference type="ARBA" id="ARBA00022833"/>
    </source>
</evidence>
<reference evidence="11" key="1">
    <citation type="submission" date="2022-02" db="EMBL/GenBank/DDBJ databases">
        <authorList>
            <person name="Henning P.M."/>
            <person name="McCubbin A.G."/>
            <person name="Shore J.S."/>
        </authorList>
    </citation>
    <scope>NUCLEOTIDE SEQUENCE</scope>
    <source>
        <strain evidence="11">F60SS</strain>
        <tissue evidence="11">Leaves</tissue>
    </source>
</reference>
<reference evidence="11" key="2">
    <citation type="journal article" date="2023" name="Plants (Basel)">
        <title>Annotation of the Turnera subulata (Passifloraceae) Draft Genome Reveals the S-Locus Evolved after the Divergence of Turneroideae from Passifloroideae in a Stepwise Manner.</title>
        <authorList>
            <person name="Henning P.M."/>
            <person name="Roalson E.H."/>
            <person name="Mir W."/>
            <person name="McCubbin A.G."/>
            <person name="Shore J.S."/>
        </authorList>
    </citation>
    <scope>NUCLEOTIDE SEQUENCE</scope>
    <source>
        <strain evidence="11">F60SS</strain>
    </source>
</reference>
<keyword evidence="4" id="KW-0862">Zinc</keyword>